<accession>A0ABV2L6A0</accession>
<keyword evidence="4 6" id="KW-0067">ATP-binding</keyword>
<comment type="similarity">
    <text evidence="1">Belongs to the ABC transporter superfamily.</text>
</comment>
<sequence length="239" mass="26593">MIVLDNVSKGYRTALGVKRILADVDCALSTDLSLGILGRNGSGKSTLMRMLAGSELPDRGHIDRDVRVSFPVGQAIGFSNMMTGRENIAFLARVYGEDVRRTVAFVDDFAELGDYLDEPLRTYSNGMRSRLAFSACMAIRFDVYLVDEVTAAGDVEFKRRCNQLFAERRRHARIIMASNNAKMLSLYCDRGAILEGGALLTFETVAEAVSVYTNEIYRTEVQGADRHADRWAEREAEPS</sequence>
<evidence type="ECO:0000256" key="1">
    <source>
        <dbReference type="ARBA" id="ARBA00005417"/>
    </source>
</evidence>
<proteinExistence type="inferred from homology"/>
<dbReference type="CDD" id="cd03220">
    <property type="entry name" value="ABC_KpsT_Wzt"/>
    <property type="match status" value="1"/>
</dbReference>
<dbReference type="RefSeq" id="WP_238281447.1">
    <property type="nucleotide sequence ID" value="NZ_BPQL01000123.1"/>
</dbReference>
<name>A0ABV2L6A0_9HYPH</name>
<dbReference type="SMART" id="SM00382">
    <property type="entry name" value="AAA"/>
    <property type="match status" value="1"/>
</dbReference>
<evidence type="ECO:0000259" key="5">
    <source>
        <dbReference type="PROSITE" id="PS50893"/>
    </source>
</evidence>
<dbReference type="Pfam" id="PF00005">
    <property type="entry name" value="ABC_tran"/>
    <property type="match status" value="1"/>
</dbReference>
<dbReference type="SUPFAM" id="SSF52540">
    <property type="entry name" value="P-loop containing nucleoside triphosphate hydrolases"/>
    <property type="match status" value="1"/>
</dbReference>
<evidence type="ECO:0000256" key="2">
    <source>
        <dbReference type="ARBA" id="ARBA00022448"/>
    </source>
</evidence>
<dbReference type="InterPro" id="IPR015860">
    <property type="entry name" value="ABC_transpr_TagH-like"/>
</dbReference>
<evidence type="ECO:0000256" key="4">
    <source>
        <dbReference type="ARBA" id="ARBA00022840"/>
    </source>
</evidence>
<evidence type="ECO:0000256" key="3">
    <source>
        <dbReference type="ARBA" id="ARBA00022741"/>
    </source>
</evidence>
<dbReference type="PANTHER" id="PTHR46743:SF2">
    <property type="entry name" value="TEICHOIC ACIDS EXPORT ATP-BINDING PROTEIN TAGH"/>
    <property type="match status" value="1"/>
</dbReference>
<dbReference type="InterPro" id="IPR003439">
    <property type="entry name" value="ABC_transporter-like_ATP-bd"/>
</dbReference>
<dbReference type="InterPro" id="IPR027417">
    <property type="entry name" value="P-loop_NTPase"/>
</dbReference>
<dbReference type="GO" id="GO:0005524">
    <property type="term" value="F:ATP binding"/>
    <property type="evidence" value="ECO:0007669"/>
    <property type="project" value="UniProtKB-KW"/>
</dbReference>
<evidence type="ECO:0000313" key="6">
    <source>
        <dbReference type="EMBL" id="MET3693354.1"/>
    </source>
</evidence>
<dbReference type="EMBL" id="JBEPMM010000007">
    <property type="protein sequence ID" value="MET3693354.1"/>
    <property type="molecule type" value="Genomic_DNA"/>
</dbReference>
<keyword evidence="3" id="KW-0547">Nucleotide-binding</keyword>
<evidence type="ECO:0000313" key="7">
    <source>
        <dbReference type="Proteomes" id="UP001549145"/>
    </source>
</evidence>
<reference evidence="6 7" key="1">
    <citation type="submission" date="2024-06" db="EMBL/GenBank/DDBJ databases">
        <title>Genomic Encyclopedia of Type Strains, Phase IV (KMG-IV): sequencing the most valuable type-strain genomes for metagenomic binning, comparative biology and taxonomic classification.</title>
        <authorList>
            <person name="Goeker M."/>
        </authorList>
    </citation>
    <scope>NUCLEOTIDE SEQUENCE [LARGE SCALE GENOMIC DNA]</scope>
    <source>
        <strain evidence="6 7">DSM 21331</strain>
    </source>
</reference>
<keyword evidence="2" id="KW-0813">Transport</keyword>
<feature type="domain" description="ABC transporter" evidence="5">
    <location>
        <begin position="2"/>
        <end position="221"/>
    </location>
</feature>
<dbReference type="PANTHER" id="PTHR46743">
    <property type="entry name" value="TEICHOIC ACIDS EXPORT ATP-BINDING PROTEIN TAGH"/>
    <property type="match status" value="1"/>
</dbReference>
<gene>
    <name evidence="6" type="ORF">ABID43_002901</name>
</gene>
<dbReference type="Proteomes" id="UP001549145">
    <property type="component" value="Unassembled WGS sequence"/>
</dbReference>
<organism evidence="6 7">
    <name type="scientific">Methylobacterium goesingense</name>
    <dbReference type="NCBI Taxonomy" id="243690"/>
    <lineage>
        <taxon>Bacteria</taxon>
        <taxon>Pseudomonadati</taxon>
        <taxon>Pseudomonadota</taxon>
        <taxon>Alphaproteobacteria</taxon>
        <taxon>Hyphomicrobiales</taxon>
        <taxon>Methylobacteriaceae</taxon>
        <taxon>Methylobacterium</taxon>
    </lineage>
</organism>
<dbReference type="PROSITE" id="PS50893">
    <property type="entry name" value="ABC_TRANSPORTER_2"/>
    <property type="match status" value="1"/>
</dbReference>
<keyword evidence="7" id="KW-1185">Reference proteome</keyword>
<dbReference type="InterPro" id="IPR003593">
    <property type="entry name" value="AAA+_ATPase"/>
</dbReference>
<dbReference type="Gene3D" id="3.40.50.300">
    <property type="entry name" value="P-loop containing nucleotide triphosphate hydrolases"/>
    <property type="match status" value="1"/>
</dbReference>
<dbReference type="InterPro" id="IPR050683">
    <property type="entry name" value="Bact_Polysacc_Export_ATP-bd"/>
</dbReference>
<protein>
    <submittedName>
        <fullName evidence="6">Capsular polysaccharide transport system ATP-binding protein</fullName>
    </submittedName>
</protein>
<comment type="caution">
    <text evidence="6">The sequence shown here is derived from an EMBL/GenBank/DDBJ whole genome shotgun (WGS) entry which is preliminary data.</text>
</comment>